<evidence type="ECO:0000259" key="1">
    <source>
        <dbReference type="PROSITE" id="PS50994"/>
    </source>
</evidence>
<accession>A0A2Z3S1M6</accession>
<dbReference type="EMBL" id="CP023994">
    <property type="protein sequence ID" value="AWR20948.1"/>
    <property type="molecule type" value="Genomic_DNA"/>
</dbReference>
<dbReference type="SUPFAM" id="SSF46689">
    <property type="entry name" value="Homeodomain-like"/>
    <property type="match status" value="1"/>
</dbReference>
<protein>
    <submittedName>
        <fullName evidence="2">IS2 transposase TnpB</fullName>
    </submittedName>
</protein>
<keyword evidence="3" id="KW-1185">Reference proteome</keyword>
<dbReference type="PANTHER" id="PTHR35004:SF7">
    <property type="entry name" value="INTEGRASE PROTEIN"/>
    <property type="match status" value="1"/>
</dbReference>
<evidence type="ECO:0000313" key="3">
    <source>
        <dbReference type="Proteomes" id="UP000246894"/>
    </source>
</evidence>
<dbReference type="PANTHER" id="PTHR35004">
    <property type="entry name" value="TRANSPOSASE RV3428C-RELATED"/>
    <property type="match status" value="1"/>
</dbReference>
<dbReference type="InterPro" id="IPR036397">
    <property type="entry name" value="RNaseH_sf"/>
</dbReference>
<proteinExistence type="predicted"/>
<evidence type="ECO:0000313" key="2">
    <source>
        <dbReference type="EMBL" id="AWR20948.1"/>
    </source>
</evidence>
<dbReference type="InterPro" id="IPR012337">
    <property type="entry name" value="RNaseH-like_sf"/>
</dbReference>
<name>A0A2Z3S1M6_9MICO</name>
<gene>
    <name evidence="2" type="ORF">AURMO_00331</name>
</gene>
<dbReference type="NCBIfam" id="NF033577">
    <property type="entry name" value="transpos_IS481"/>
    <property type="match status" value="1"/>
</dbReference>
<dbReference type="Proteomes" id="UP000246894">
    <property type="component" value="Chromosome"/>
</dbReference>
<dbReference type="PROSITE" id="PS50994">
    <property type="entry name" value="INTEGRASE"/>
    <property type="match status" value="1"/>
</dbReference>
<dbReference type="RefSeq" id="WP_110232845.1">
    <property type="nucleotide sequence ID" value="NZ_CP023994.1"/>
</dbReference>
<dbReference type="InterPro" id="IPR009057">
    <property type="entry name" value="Homeodomain-like_sf"/>
</dbReference>
<feature type="domain" description="Integrase catalytic" evidence="1">
    <location>
        <begin position="131"/>
        <end position="298"/>
    </location>
</feature>
<dbReference type="InterPro" id="IPR001584">
    <property type="entry name" value="Integrase_cat-core"/>
</dbReference>
<reference evidence="2 3" key="1">
    <citation type="submission" date="2017-10" db="EMBL/GenBank/DDBJ databases">
        <title>Genome of an Actinobacterium that displays light-enhanced growth.</title>
        <authorList>
            <person name="Maresca J.A."/>
            <person name="Hempel P."/>
            <person name="Shevchenko O."/>
            <person name="Miller K.J."/>
            <person name="Hahn M.W."/>
        </authorList>
    </citation>
    <scope>NUCLEOTIDE SEQUENCE [LARGE SCALE GENOMIC DNA]</scope>
    <source>
        <strain evidence="2 3">MWH-Mo1</strain>
    </source>
</reference>
<dbReference type="InterPro" id="IPR047656">
    <property type="entry name" value="IS481-like_transpos"/>
</dbReference>
<dbReference type="Gene3D" id="3.30.420.10">
    <property type="entry name" value="Ribonuclease H-like superfamily/Ribonuclease H"/>
    <property type="match status" value="1"/>
</dbReference>
<organism evidence="2 3">
    <name type="scientific">Aurantimicrobium photophilum</name>
    <dbReference type="NCBI Taxonomy" id="1987356"/>
    <lineage>
        <taxon>Bacteria</taxon>
        <taxon>Bacillati</taxon>
        <taxon>Actinomycetota</taxon>
        <taxon>Actinomycetes</taxon>
        <taxon>Micrococcales</taxon>
        <taxon>Microbacteriaceae</taxon>
        <taxon>Aurantimicrobium</taxon>
    </lineage>
</organism>
<dbReference type="Pfam" id="PF13565">
    <property type="entry name" value="HTH_32"/>
    <property type="match status" value="1"/>
</dbReference>
<dbReference type="OrthoDB" id="52928at2"/>
<dbReference type="AlphaFoldDB" id="A0A2Z3S1M6"/>
<dbReference type="Pfam" id="PF13683">
    <property type="entry name" value="rve_3"/>
    <property type="match status" value="1"/>
</dbReference>
<dbReference type="GO" id="GO:0015074">
    <property type="term" value="P:DNA integration"/>
    <property type="evidence" value="ECO:0007669"/>
    <property type="project" value="InterPro"/>
</dbReference>
<dbReference type="GO" id="GO:0003676">
    <property type="term" value="F:nucleic acid binding"/>
    <property type="evidence" value="ECO:0007669"/>
    <property type="project" value="InterPro"/>
</dbReference>
<sequence>MSKQRVVVLSIVHQGLTVTEAARTHGFSRAHIYTLLKRYQEGGLDAVEPQSSRPKSSPHALSDELRLRIIQLRIHLDAEGLDHGPESIQPFLTTEGFTAPSTSTIRRVLHQAGLITPEPKKRPKSSFLSFEADQPNETWQSDFTHWSLADGRDIEIINWLDDHSRKLLSITAYDRITGPIVVETFTANINKYGPPQSTLTDNGVVYTARFTKGKNAFEYFLAELGIVQKNGKPYHPQTQGKIERFHQTLKKRLRSREPAHTLAELQQQLDEFQAIYNHHRPHRALGKRTPEEVYQAGVKAHPVKESVSHDWRTRYDKVDKGGKLTLRRAGKLHHMSVGAAHAGEEVLMLIDQTTVIVTLQHSGEVLSQHHIEPERNYWRDQLKSPGRWPGLS</sequence>
<dbReference type="KEGG" id="aum:AURMO_00331"/>
<dbReference type="SUPFAM" id="SSF53098">
    <property type="entry name" value="Ribonuclease H-like"/>
    <property type="match status" value="1"/>
</dbReference>